<organism evidence="1 2">
    <name type="scientific">Fervidicoccus fontis</name>
    <dbReference type="NCBI Taxonomy" id="683846"/>
    <lineage>
        <taxon>Archaea</taxon>
        <taxon>Thermoproteota</taxon>
        <taxon>Thermoprotei</taxon>
        <taxon>Fervidicoccales</taxon>
        <taxon>Fervidicoccaceae</taxon>
        <taxon>Fervidicoccus</taxon>
    </lineage>
</organism>
<dbReference type="AlphaFoldDB" id="A0A843A8V1"/>
<accession>A0A843A8V1</accession>
<name>A0A843A8V1_9CREN</name>
<reference evidence="1" key="1">
    <citation type="submission" date="2020-10" db="EMBL/GenBank/DDBJ databases">
        <title>Fervidococcus fontis strain 3639Fd - the first crenarchaeon capable of growth on lipids.</title>
        <authorList>
            <person name="Kochetkova T.V."/>
            <person name="Elcheninov A.G."/>
            <person name="Toschakov S.V."/>
            <person name="Kublanov I.V."/>
        </authorList>
    </citation>
    <scope>NUCLEOTIDE SEQUENCE</scope>
    <source>
        <strain evidence="1">3639Fd</strain>
    </source>
</reference>
<dbReference type="Pfam" id="PF05167">
    <property type="entry name" value="DUF711"/>
    <property type="match status" value="1"/>
</dbReference>
<comment type="caution">
    <text evidence="1">The sequence shown here is derived from an EMBL/GenBank/DDBJ whole genome shotgun (WGS) entry which is preliminary data.</text>
</comment>
<evidence type="ECO:0000313" key="1">
    <source>
        <dbReference type="EMBL" id="MBE9391283.1"/>
    </source>
</evidence>
<sequence length="355" mass="40375">MIDLRIRALTLHLNLSRERKEEEALKNAVSDLYSAKEKIEKEIGLEVWSLRVSIPINWELSDSSMDVLKKEKEIKAVIYTSTSDLLNEEKVFRAVSRGYNAGIFLRSERDLSKILDLIYNLSLKDPAFSTRFAVEMSGLGITTPYFPLSIHDSSVKEDYFSIALLYPKDVEGGEDLRAVELAIEKAYRSLSKFIREGIGKKKLRGIDYSLSPWMEESVGRALEKIGRCKLSDLKCMKTVYEVNSILSDFASKHEGLGFNEIMLPLGEDSYLMSLALNGELTIKDLLLLSYVCVAGMDMIPVRGKKEQFEDLLRDIYAVARVKRRPYGVRLIYINEDFKDKEVNLGDFGKAPILNL</sequence>
<dbReference type="GeneID" id="12449797"/>
<proteinExistence type="predicted"/>
<dbReference type="InterPro" id="IPR007841">
    <property type="entry name" value="UPF0210"/>
</dbReference>
<dbReference type="Gene3D" id="3.20.70.20">
    <property type="match status" value="1"/>
</dbReference>
<dbReference type="PANTHER" id="PTHR37560">
    <property type="entry name" value="UPF0210 PROTEIN SPR0218"/>
    <property type="match status" value="1"/>
</dbReference>
<dbReference type="OMA" id="SISPWME"/>
<evidence type="ECO:0000313" key="2">
    <source>
        <dbReference type="Proteomes" id="UP000652307"/>
    </source>
</evidence>
<dbReference type="SUPFAM" id="SSF51998">
    <property type="entry name" value="PFL-like glycyl radical enzymes"/>
    <property type="match status" value="1"/>
</dbReference>
<dbReference type="RefSeq" id="WP_014557853.1">
    <property type="nucleotide sequence ID" value="NZ_DSFH01000024.1"/>
</dbReference>
<gene>
    <name evidence="1" type="ORF">IOK49_04250</name>
</gene>
<protein>
    <submittedName>
        <fullName evidence="1">DUF711 family protein</fullName>
    </submittedName>
</protein>
<dbReference type="EMBL" id="JADEZV010000002">
    <property type="protein sequence ID" value="MBE9391283.1"/>
    <property type="molecule type" value="Genomic_DNA"/>
</dbReference>
<dbReference type="PANTHER" id="PTHR37560:SF2">
    <property type="entry name" value="DUF711 DOMAIN-CONTAINING PROTEIN"/>
    <property type="match status" value="1"/>
</dbReference>
<dbReference type="Proteomes" id="UP000652307">
    <property type="component" value="Unassembled WGS sequence"/>
</dbReference>